<dbReference type="Proteomes" id="UP000596049">
    <property type="component" value="Chromosome"/>
</dbReference>
<dbReference type="Pfam" id="PF20316">
    <property type="entry name" value="DUF6612"/>
    <property type="match status" value="1"/>
</dbReference>
<evidence type="ECO:0008006" key="5">
    <source>
        <dbReference type="Google" id="ProtNLM"/>
    </source>
</evidence>
<name>A0ABX7APA2_9BACI</name>
<keyword evidence="4" id="KW-1185">Reference proteome</keyword>
<feature type="region of interest" description="Disordered" evidence="1">
    <location>
        <begin position="56"/>
        <end position="79"/>
    </location>
</feature>
<evidence type="ECO:0000256" key="1">
    <source>
        <dbReference type="SAM" id="MobiDB-lite"/>
    </source>
</evidence>
<dbReference type="PROSITE" id="PS51257">
    <property type="entry name" value="PROKAR_LIPOPROTEIN"/>
    <property type="match status" value="1"/>
</dbReference>
<accession>A0ABX7APA2</accession>
<evidence type="ECO:0000313" key="4">
    <source>
        <dbReference type="Proteomes" id="UP000596049"/>
    </source>
</evidence>
<feature type="signal peptide" evidence="2">
    <location>
        <begin position="1"/>
        <end position="27"/>
    </location>
</feature>
<gene>
    <name evidence="3" type="ORF">FJQ98_20820</name>
</gene>
<keyword evidence="2" id="KW-0732">Signal</keyword>
<dbReference type="InterPro" id="IPR046720">
    <property type="entry name" value="DUF6612"/>
</dbReference>
<protein>
    <recommendedName>
        <fullName evidence="5">Lipoprotein</fullName>
    </recommendedName>
</protein>
<sequence>MKVMNKFFKVLSVGALALTLAACNSSASPTKGTTKTSDLSLEQVYDKAVKRQEDIKSASAKAEVTQEAKMGSGDKAESFTSDTKMDVDVVTDPLGMHFSMTTTAPDMLDEGDKNNEASVEMYMNKDQGIFVKDETSNQWLKLPSDDFDSILKETSSAANAKEQLEQLKKFVGDFKFEQTDDAYVLTLDAKGDKFKELIDSEMEKSMKDLNLQENPLDNLTINKMDYVLYIDKETFDTNKIDVNMDLKIKVEDEEFSSKTKTVVTYTEFNNLKTIDIPQEIIDNATTIEQ</sequence>
<dbReference type="EMBL" id="CP067341">
    <property type="protein sequence ID" value="QQP11609.1"/>
    <property type="molecule type" value="Genomic_DNA"/>
</dbReference>
<evidence type="ECO:0000256" key="2">
    <source>
        <dbReference type="SAM" id="SignalP"/>
    </source>
</evidence>
<evidence type="ECO:0000313" key="3">
    <source>
        <dbReference type="EMBL" id="QQP11609.1"/>
    </source>
</evidence>
<feature type="chain" id="PRO_5046051655" description="Lipoprotein" evidence="2">
    <location>
        <begin position="28"/>
        <end position="289"/>
    </location>
</feature>
<proteinExistence type="predicted"/>
<reference evidence="3 4" key="1">
    <citation type="submission" date="2020-01" db="EMBL/GenBank/DDBJ databases">
        <authorList>
            <person name="Liu G."/>
            <person name="Liu B."/>
        </authorList>
    </citation>
    <scope>NUCLEOTIDE SEQUENCE [LARGE SCALE GENOMIC DNA]</scope>
    <source>
        <strain evidence="3 4">FJAT-51161</strain>
    </source>
</reference>
<organism evidence="3 4">
    <name type="scientific">Lysinibacillus agricola</name>
    <dbReference type="NCBI Taxonomy" id="2590012"/>
    <lineage>
        <taxon>Bacteria</taxon>
        <taxon>Bacillati</taxon>
        <taxon>Bacillota</taxon>
        <taxon>Bacilli</taxon>
        <taxon>Bacillales</taxon>
        <taxon>Bacillaceae</taxon>
        <taxon>Lysinibacillus</taxon>
    </lineage>
</organism>